<keyword evidence="1" id="KW-0808">Transferase</keyword>
<dbReference type="OrthoDB" id="6116224at2"/>
<reference evidence="1 2" key="1">
    <citation type="submission" date="2017-03" db="EMBL/GenBank/DDBJ databases">
        <authorList>
            <person name="Afonso C.L."/>
            <person name="Miller P.J."/>
            <person name="Scott M.A."/>
            <person name="Spackman E."/>
            <person name="Goraichik I."/>
            <person name="Dimitrov K.M."/>
            <person name="Suarez D.L."/>
            <person name="Swayne D.E."/>
        </authorList>
    </citation>
    <scope>NUCLEOTIDE SEQUENCE [LARGE SCALE GENOMIC DNA]</scope>
    <source>
        <strain evidence="1 2">CECT 7066</strain>
    </source>
</reference>
<dbReference type="Proteomes" id="UP000193870">
    <property type="component" value="Unassembled WGS sequence"/>
</dbReference>
<dbReference type="AlphaFoldDB" id="A0A1Y5TMT9"/>
<evidence type="ECO:0000313" key="1">
    <source>
        <dbReference type="EMBL" id="SLN67561.1"/>
    </source>
</evidence>
<dbReference type="SUPFAM" id="SSF53448">
    <property type="entry name" value="Nucleotide-diphospho-sugar transferases"/>
    <property type="match status" value="1"/>
</dbReference>
<protein>
    <submittedName>
        <fullName evidence="1">Glycosyl transferase family 2</fullName>
    </submittedName>
</protein>
<proteinExistence type="predicted"/>
<accession>A0A1Y5TMT9</accession>
<sequence>MSALLTITVAVLTRQRPRMLADLIDSFAKLQIPPDCEVRFLVVENDDAPNSRGVVEAREGRLPGGALDYVLETEPGIPFGRNRAAKEALAAGHELLAFVDDDEVVADDWLAHLVAGYRLSGAALIGAPLGIHPPQEGLSWTQKRMHDCIRRRYARKEARATRRAGLKGTPGVTIVTNNWLAETRIFRDHDIWFDEAMRFTGGTDAKLSAEVKKAGLPTAWIADAHVYEIVPPERLTFAYQFARGRDQSNTNFRRKIDMSGATRWSVLVSVPLKALSAAVLAVLLIPTNGRTMLDLARTTGWMAGRIGALFGSRSTLYARTTGH</sequence>
<dbReference type="EMBL" id="FWFV01000013">
    <property type="protein sequence ID" value="SLN67561.1"/>
    <property type="molecule type" value="Genomic_DNA"/>
</dbReference>
<evidence type="ECO:0000313" key="2">
    <source>
        <dbReference type="Proteomes" id="UP000193870"/>
    </source>
</evidence>
<dbReference type="GO" id="GO:0016740">
    <property type="term" value="F:transferase activity"/>
    <property type="evidence" value="ECO:0007669"/>
    <property type="project" value="UniProtKB-KW"/>
</dbReference>
<dbReference type="Pfam" id="PF13641">
    <property type="entry name" value="Glyco_tranf_2_3"/>
    <property type="match status" value="1"/>
</dbReference>
<dbReference type="RefSeq" id="WP_085855353.1">
    <property type="nucleotide sequence ID" value="NZ_FOPF01000014.1"/>
</dbReference>
<organism evidence="1 2">
    <name type="scientific">Palleronia marisminoris</name>
    <dbReference type="NCBI Taxonomy" id="315423"/>
    <lineage>
        <taxon>Bacteria</taxon>
        <taxon>Pseudomonadati</taxon>
        <taxon>Pseudomonadota</taxon>
        <taxon>Alphaproteobacteria</taxon>
        <taxon>Rhodobacterales</taxon>
        <taxon>Roseobacteraceae</taxon>
        <taxon>Palleronia</taxon>
    </lineage>
</organism>
<dbReference type="InterPro" id="IPR029044">
    <property type="entry name" value="Nucleotide-diphossugar_trans"/>
</dbReference>
<dbReference type="CDD" id="cd00761">
    <property type="entry name" value="Glyco_tranf_GTA_type"/>
    <property type="match status" value="1"/>
</dbReference>
<gene>
    <name evidence="1" type="ORF">PAM7066_03395</name>
</gene>
<name>A0A1Y5TMT9_9RHOB</name>
<dbReference type="STRING" id="315423.SAMN04488020_11472"/>
<dbReference type="Gene3D" id="3.90.550.10">
    <property type="entry name" value="Spore Coat Polysaccharide Biosynthesis Protein SpsA, Chain A"/>
    <property type="match status" value="1"/>
</dbReference>
<keyword evidence="2" id="KW-1185">Reference proteome</keyword>